<organism evidence="2 3">
    <name type="scientific">Mesorhabditis belari</name>
    <dbReference type="NCBI Taxonomy" id="2138241"/>
    <lineage>
        <taxon>Eukaryota</taxon>
        <taxon>Metazoa</taxon>
        <taxon>Ecdysozoa</taxon>
        <taxon>Nematoda</taxon>
        <taxon>Chromadorea</taxon>
        <taxon>Rhabditida</taxon>
        <taxon>Rhabditina</taxon>
        <taxon>Rhabditomorpha</taxon>
        <taxon>Rhabditoidea</taxon>
        <taxon>Rhabditidae</taxon>
        <taxon>Mesorhabditinae</taxon>
        <taxon>Mesorhabditis</taxon>
    </lineage>
</organism>
<protein>
    <submittedName>
        <fullName evidence="3">Uncharacterized protein</fullName>
    </submittedName>
</protein>
<keyword evidence="1" id="KW-0812">Transmembrane</keyword>
<dbReference type="AlphaFoldDB" id="A0AAF3FG87"/>
<evidence type="ECO:0000313" key="2">
    <source>
        <dbReference type="Proteomes" id="UP000887575"/>
    </source>
</evidence>
<dbReference type="WBParaSite" id="MBELARI_LOCUS5970">
    <property type="protein sequence ID" value="MBELARI_LOCUS5970"/>
    <property type="gene ID" value="MBELARI_LOCUS5970"/>
</dbReference>
<evidence type="ECO:0000256" key="1">
    <source>
        <dbReference type="SAM" id="Phobius"/>
    </source>
</evidence>
<keyword evidence="2" id="KW-1185">Reference proteome</keyword>
<reference evidence="3" key="1">
    <citation type="submission" date="2024-02" db="UniProtKB">
        <authorList>
            <consortium name="WormBaseParasite"/>
        </authorList>
    </citation>
    <scope>IDENTIFICATION</scope>
</reference>
<dbReference type="Proteomes" id="UP000887575">
    <property type="component" value="Unassembled WGS sequence"/>
</dbReference>
<name>A0AAF3FG87_9BILA</name>
<keyword evidence="1" id="KW-0472">Membrane</keyword>
<feature type="transmembrane region" description="Helical" evidence="1">
    <location>
        <begin position="26"/>
        <end position="46"/>
    </location>
</feature>
<sequence length="68" mass="7581">MNRGLFEPICSGTGTQNKITMQTGELVTLIVFCFTAFFTLAVVIYYRYCTTANLKHPSQQRSSPLLSA</sequence>
<keyword evidence="1" id="KW-1133">Transmembrane helix</keyword>
<accession>A0AAF3FG87</accession>
<evidence type="ECO:0000313" key="3">
    <source>
        <dbReference type="WBParaSite" id="MBELARI_LOCUS5970"/>
    </source>
</evidence>
<proteinExistence type="predicted"/>